<evidence type="ECO:0000313" key="1">
    <source>
        <dbReference type="EMBL" id="STZ75560.1"/>
    </source>
</evidence>
<dbReference type="RefSeq" id="WP_066075964.1">
    <property type="nucleotide sequence ID" value="NZ_CP181246.1"/>
</dbReference>
<dbReference type="Proteomes" id="UP000254651">
    <property type="component" value="Unassembled WGS sequence"/>
</dbReference>
<name>A0A378UEE9_BERDE</name>
<dbReference type="AlphaFoldDB" id="A0A378UEE9"/>
<dbReference type="Pfam" id="PF05069">
    <property type="entry name" value="Phage_tail_S"/>
    <property type="match status" value="1"/>
</dbReference>
<organism evidence="1 2">
    <name type="scientific">Bergeriella denitrificans</name>
    <name type="common">Neisseria denitrificans</name>
    <dbReference type="NCBI Taxonomy" id="494"/>
    <lineage>
        <taxon>Bacteria</taxon>
        <taxon>Pseudomonadati</taxon>
        <taxon>Pseudomonadota</taxon>
        <taxon>Betaproteobacteria</taxon>
        <taxon>Neisseriales</taxon>
        <taxon>Neisseriaceae</taxon>
        <taxon>Bergeriella</taxon>
    </lineage>
</organism>
<evidence type="ECO:0000313" key="2">
    <source>
        <dbReference type="Proteomes" id="UP000254651"/>
    </source>
</evidence>
<reference evidence="1 2" key="1">
    <citation type="submission" date="2018-06" db="EMBL/GenBank/DDBJ databases">
        <authorList>
            <consortium name="Pathogen Informatics"/>
            <person name="Doyle S."/>
        </authorList>
    </citation>
    <scope>NUCLEOTIDE SEQUENCE [LARGE SCALE GENOMIC DNA]</scope>
    <source>
        <strain evidence="1 2">NCTC10295</strain>
    </source>
</reference>
<protein>
    <submittedName>
        <fullName evidence="1">Putative phage tail completion protein</fullName>
    </submittedName>
</protein>
<sequence length="139" mass="15523">MIEIQINNLFVVQNQIERLGRGLDDNRYLLMRRLSGTMHAAVMTNFRQGGRPKWLGLKYRNGKPLVDTGALRGSITELADNDTALVGTNLVYAAIHNFGGMAGRGKKVRIPQREFLTLTGQDKQDLMDDVQDYFAGLIG</sequence>
<keyword evidence="2" id="KW-1185">Reference proteome</keyword>
<dbReference type="NCBIfam" id="TIGR01635">
    <property type="entry name" value="tail_comp_S"/>
    <property type="match status" value="1"/>
</dbReference>
<accession>A0A378UEE9</accession>
<dbReference type="EMBL" id="UGQS01000001">
    <property type="protein sequence ID" value="STZ75560.1"/>
    <property type="molecule type" value="Genomic_DNA"/>
</dbReference>
<proteinExistence type="predicted"/>
<gene>
    <name evidence="1" type="ORF">NCTC10295_00301</name>
</gene>
<dbReference type="InterPro" id="IPR006522">
    <property type="entry name" value="Phage_virion_morphogenesis"/>
</dbReference>